<dbReference type="Proteomes" id="UP000018727">
    <property type="component" value="Unassembled WGS sequence"/>
</dbReference>
<sequence length="236" mass="27728">MDASTFYFCLFLWWVISYLAVSYLVNPSHVRWNNPIKQSRFVVLSALAVSFLSFIAHSYVYIEEYQAKNNIEFKSISHFFSCLTNPQSKPIFEADYFLLLVVIVVISIIPLIQHLRLIWWISRHPHYSILTFKVIPEMPPRKIFISSVDNVESCRGRYILSYYKYLVLPGKHKYQFRLGVLHGKGSYRRLFGQEMELQLSAGHQYVVEEDAMVDELHFYDSCSSSVRDNKTEEISK</sequence>
<dbReference type="AlphaFoldDB" id="V8CPJ4"/>
<dbReference type="HOGENOM" id="CLU_103326_0_0_10"/>
<comment type="caution">
    <text evidence="2">The sequence shown here is derived from an EMBL/GenBank/DDBJ whole genome shotgun (WGS) entry which is preliminary data.</text>
</comment>
<feature type="transmembrane region" description="Helical" evidence="1">
    <location>
        <begin position="6"/>
        <end position="25"/>
    </location>
</feature>
<evidence type="ECO:0000256" key="1">
    <source>
        <dbReference type="SAM" id="Phobius"/>
    </source>
</evidence>
<gene>
    <name evidence="2" type="ORF">HMPREF1173_00514</name>
</gene>
<proteinExistence type="predicted"/>
<dbReference type="PATRIC" id="fig|1073366.3.peg.525"/>
<keyword evidence="1" id="KW-0812">Transmembrane</keyword>
<keyword evidence="3" id="KW-1185">Reference proteome</keyword>
<evidence type="ECO:0000313" key="2">
    <source>
        <dbReference type="EMBL" id="ETD29318.1"/>
    </source>
</evidence>
<keyword evidence="1" id="KW-1133">Transmembrane helix</keyword>
<evidence type="ECO:0000313" key="3">
    <source>
        <dbReference type="Proteomes" id="UP000018727"/>
    </source>
</evidence>
<organism evidence="2 3">
    <name type="scientific">Prevotella nigrescens CC14M</name>
    <dbReference type="NCBI Taxonomy" id="1073366"/>
    <lineage>
        <taxon>Bacteria</taxon>
        <taxon>Pseudomonadati</taxon>
        <taxon>Bacteroidota</taxon>
        <taxon>Bacteroidia</taxon>
        <taxon>Bacteroidales</taxon>
        <taxon>Prevotellaceae</taxon>
        <taxon>Prevotella</taxon>
    </lineage>
</organism>
<feature type="transmembrane region" description="Helical" evidence="1">
    <location>
        <begin position="96"/>
        <end position="119"/>
    </location>
</feature>
<name>V8CPJ4_9BACT</name>
<protein>
    <submittedName>
        <fullName evidence="2">Uncharacterized protein</fullName>
    </submittedName>
</protein>
<dbReference type="RefSeq" id="WP_023925075.1">
    <property type="nucleotide sequence ID" value="NZ_KI669441.1"/>
</dbReference>
<feature type="transmembrane region" description="Helical" evidence="1">
    <location>
        <begin position="41"/>
        <end position="62"/>
    </location>
</feature>
<keyword evidence="1" id="KW-0472">Membrane</keyword>
<accession>V8CPJ4</accession>
<dbReference type="OrthoDB" id="1081290at2"/>
<dbReference type="EMBL" id="AZJH01000007">
    <property type="protein sequence ID" value="ETD29318.1"/>
    <property type="molecule type" value="Genomic_DNA"/>
</dbReference>
<reference evidence="2 3" key="1">
    <citation type="submission" date="2013-10" db="EMBL/GenBank/DDBJ databases">
        <title>The Genome Sequence of Prevotella nigrescens CC14M.</title>
        <authorList>
            <consortium name="The Broad Institute Genomics Platform"/>
            <person name="Earl A."/>
            <person name="Allen-Vercoe E."/>
            <person name="Daigneault M."/>
            <person name="Young S.K."/>
            <person name="Zeng Q."/>
            <person name="Gargeya S."/>
            <person name="Fitzgerald M."/>
            <person name="Abouelleil A."/>
            <person name="Alvarado L."/>
            <person name="Chapman S.B."/>
            <person name="Gainer-Dewar J."/>
            <person name="Goldberg J."/>
            <person name="Griggs A."/>
            <person name="Gujja S."/>
            <person name="Hansen M."/>
            <person name="Howarth C."/>
            <person name="Imamovic A."/>
            <person name="Ireland A."/>
            <person name="Larimer J."/>
            <person name="McCowan C."/>
            <person name="Murphy C."/>
            <person name="Pearson M."/>
            <person name="Poon T.W."/>
            <person name="Priest M."/>
            <person name="Roberts A."/>
            <person name="Saif S."/>
            <person name="Shea T."/>
            <person name="Sykes S."/>
            <person name="Wortman J."/>
            <person name="Nusbaum C."/>
            <person name="Birren B."/>
        </authorList>
    </citation>
    <scope>NUCLEOTIDE SEQUENCE [LARGE SCALE GENOMIC DNA]</scope>
    <source>
        <strain evidence="2 3">CC14M</strain>
    </source>
</reference>